<feature type="compositionally biased region" description="Gly residues" evidence="6">
    <location>
        <begin position="29"/>
        <end position="38"/>
    </location>
</feature>
<dbReference type="Pfam" id="PF03997">
    <property type="entry name" value="VPS28"/>
    <property type="match status" value="1"/>
</dbReference>
<dbReference type="GO" id="GO:0031902">
    <property type="term" value="C:late endosome membrane"/>
    <property type="evidence" value="ECO:0007669"/>
    <property type="project" value="UniProtKB-SubCell"/>
</dbReference>
<dbReference type="GO" id="GO:0044877">
    <property type="term" value="F:protein-containing complex binding"/>
    <property type="evidence" value="ECO:0007669"/>
    <property type="project" value="EnsemblFungi"/>
</dbReference>
<keyword evidence="3" id="KW-0967">Endosome</keyword>
<dbReference type="PANTHER" id="PTHR12937">
    <property type="entry name" value="VACUOLAR PROTEIN SORTING 28, ISOFORM 2 VPS28"/>
    <property type="match status" value="1"/>
</dbReference>
<dbReference type="InterPro" id="IPR017899">
    <property type="entry name" value="VPS28_C"/>
</dbReference>
<dbReference type="STRING" id="796925.A0A137PC60"/>
<dbReference type="OrthoDB" id="2671at2759"/>
<dbReference type="EMBL" id="KQ964450">
    <property type="protein sequence ID" value="KXN72598.1"/>
    <property type="molecule type" value="Genomic_DNA"/>
</dbReference>
<protein>
    <submittedName>
        <fullName evidence="9">ESCRT-1 complex, Vps28 subunit</fullName>
    </submittedName>
</protein>
<dbReference type="GO" id="GO:0006623">
    <property type="term" value="P:protein targeting to vacuole"/>
    <property type="evidence" value="ECO:0007669"/>
    <property type="project" value="EnsemblFungi"/>
</dbReference>
<feature type="compositionally biased region" description="Pro residues" evidence="6">
    <location>
        <begin position="40"/>
        <end position="52"/>
    </location>
</feature>
<proteinExistence type="inferred from homology"/>
<keyword evidence="10" id="KW-1185">Reference proteome</keyword>
<dbReference type="PROSITE" id="PS51313">
    <property type="entry name" value="VPS28_N"/>
    <property type="match status" value="1"/>
</dbReference>
<accession>A0A137PC60</accession>
<evidence type="ECO:0000259" key="7">
    <source>
        <dbReference type="PROSITE" id="PS51310"/>
    </source>
</evidence>
<feature type="compositionally biased region" description="Polar residues" evidence="6">
    <location>
        <begin position="1"/>
        <end position="19"/>
    </location>
</feature>
<evidence type="ECO:0000256" key="1">
    <source>
        <dbReference type="ARBA" id="ARBA00004633"/>
    </source>
</evidence>
<evidence type="ECO:0000256" key="6">
    <source>
        <dbReference type="SAM" id="MobiDB-lite"/>
    </source>
</evidence>
<keyword evidence="4 5" id="KW-0653">Protein transport</keyword>
<keyword evidence="2 5" id="KW-0813">Transport</keyword>
<organism evidence="9 10">
    <name type="scientific">Conidiobolus coronatus (strain ATCC 28846 / CBS 209.66 / NRRL 28638)</name>
    <name type="common">Delacroixia coronata</name>
    <dbReference type="NCBI Taxonomy" id="796925"/>
    <lineage>
        <taxon>Eukaryota</taxon>
        <taxon>Fungi</taxon>
        <taxon>Fungi incertae sedis</taxon>
        <taxon>Zoopagomycota</taxon>
        <taxon>Entomophthoromycotina</taxon>
        <taxon>Entomophthoromycetes</taxon>
        <taxon>Entomophthorales</taxon>
        <taxon>Ancylistaceae</taxon>
        <taxon>Conidiobolus</taxon>
    </lineage>
</organism>
<comment type="subcellular location">
    <subcellularLocation>
        <location evidence="1">Late endosome membrane</location>
        <topology evidence="1">Peripheral membrane protein</topology>
    </subcellularLocation>
</comment>
<reference evidence="9 10" key="1">
    <citation type="journal article" date="2015" name="Genome Biol. Evol.">
        <title>Phylogenomic analyses indicate that early fungi evolved digesting cell walls of algal ancestors of land plants.</title>
        <authorList>
            <person name="Chang Y."/>
            <person name="Wang S."/>
            <person name="Sekimoto S."/>
            <person name="Aerts A.L."/>
            <person name="Choi C."/>
            <person name="Clum A."/>
            <person name="LaButti K.M."/>
            <person name="Lindquist E.A."/>
            <person name="Yee Ngan C."/>
            <person name="Ohm R.A."/>
            <person name="Salamov A.A."/>
            <person name="Grigoriev I.V."/>
            <person name="Spatafora J.W."/>
            <person name="Berbee M.L."/>
        </authorList>
    </citation>
    <scope>NUCLEOTIDE SEQUENCE [LARGE SCALE GENOMIC DNA]</scope>
    <source>
        <strain evidence="9 10">NRRL 28638</strain>
    </source>
</reference>
<dbReference type="GO" id="GO:0006612">
    <property type="term" value="P:protein targeting to membrane"/>
    <property type="evidence" value="ECO:0007669"/>
    <property type="project" value="EnsemblFungi"/>
</dbReference>
<evidence type="ECO:0000256" key="3">
    <source>
        <dbReference type="ARBA" id="ARBA00022753"/>
    </source>
</evidence>
<feature type="domain" description="VPS28 C-terminal" evidence="7">
    <location>
        <begin position="167"/>
        <end position="263"/>
    </location>
</feature>
<evidence type="ECO:0000259" key="8">
    <source>
        <dbReference type="PROSITE" id="PS51313"/>
    </source>
</evidence>
<dbReference type="PROSITE" id="PS51310">
    <property type="entry name" value="VPS28_C"/>
    <property type="match status" value="1"/>
</dbReference>
<comment type="similarity">
    <text evidence="5">Belongs to the VPS28 family.</text>
</comment>
<dbReference type="SUPFAM" id="SSF140427">
    <property type="entry name" value="VPS28 C-terminal domain-like"/>
    <property type="match status" value="1"/>
</dbReference>
<dbReference type="OMA" id="CDEFPTV"/>
<dbReference type="InterPro" id="IPR037206">
    <property type="entry name" value="VPS28_C_sf"/>
</dbReference>
<dbReference type="Gene3D" id="1.20.120.1130">
    <property type="match status" value="1"/>
</dbReference>
<gene>
    <name evidence="9" type="ORF">CONCODRAFT_68884</name>
</gene>
<dbReference type="GO" id="GO:0000813">
    <property type="term" value="C:ESCRT I complex"/>
    <property type="evidence" value="ECO:0007669"/>
    <property type="project" value="EnsemblFungi"/>
</dbReference>
<dbReference type="GO" id="GO:1904669">
    <property type="term" value="P:ATP export"/>
    <property type="evidence" value="ECO:0007669"/>
    <property type="project" value="EnsemblFungi"/>
</dbReference>
<evidence type="ECO:0000313" key="9">
    <source>
        <dbReference type="EMBL" id="KXN72598.1"/>
    </source>
</evidence>
<dbReference type="InterPro" id="IPR017898">
    <property type="entry name" value="VPS28_N"/>
</dbReference>
<evidence type="ECO:0000256" key="2">
    <source>
        <dbReference type="ARBA" id="ARBA00022448"/>
    </source>
</evidence>
<sequence>MNPNNSDSTLVPQTTLLGHSNSNNSNNNGSGGGSGSGGSPLPPPVFRKPPPFDSGVNVEEIKLFSSTIERDNYENLADLYAIIVSVEYLEKAYVRDSITAAEYTPNCAKLIAQFKTALNLVRDKIVDVEEFMNEYKLSCPAAVNRLLKIGVPATIEHAANLSHDPSQSARYVAETVQHFITSMDSLRLKMLAVDQIHPLLSDLIQSINNVTILPPDFGPKEKIKEWLIKLNSMKASEELNEDQMRQLLFDLENAHNAFYRQLSDKK</sequence>
<feature type="region of interest" description="Disordered" evidence="6">
    <location>
        <begin position="1"/>
        <end position="53"/>
    </location>
</feature>
<dbReference type="GO" id="GO:0043328">
    <property type="term" value="P:protein transport to vacuole involved in ubiquitin-dependent protein catabolic process via the multivesicular body sorting pathway"/>
    <property type="evidence" value="ECO:0007669"/>
    <property type="project" value="TreeGrafter"/>
</dbReference>
<name>A0A137PC60_CONC2</name>
<evidence type="ECO:0000313" key="10">
    <source>
        <dbReference type="Proteomes" id="UP000070444"/>
    </source>
</evidence>
<feature type="domain" description="VPS28 N-terminal" evidence="8">
    <location>
        <begin position="50"/>
        <end position="157"/>
    </location>
</feature>
<dbReference type="InterPro" id="IPR037202">
    <property type="entry name" value="ESCRT_assembly_dom"/>
</dbReference>
<dbReference type="Gene3D" id="1.20.1440.200">
    <property type="match status" value="1"/>
</dbReference>
<dbReference type="Proteomes" id="UP000070444">
    <property type="component" value="Unassembled WGS sequence"/>
</dbReference>
<dbReference type="AlphaFoldDB" id="A0A137PC60"/>
<evidence type="ECO:0000256" key="5">
    <source>
        <dbReference type="PROSITE-ProRule" id="PRU00642"/>
    </source>
</evidence>
<dbReference type="InterPro" id="IPR007143">
    <property type="entry name" value="Vps28"/>
</dbReference>
<dbReference type="InterPro" id="IPR038358">
    <property type="entry name" value="VPS28_N_sf"/>
</dbReference>
<dbReference type="PANTHER" id="PTHR12937:SF0">
    <property type="entry name" value="VACUOLAR PROTEIN SORTING-ASSOCIATED PROTEIN 28 HOMOLOG"/>
    <property type="match status" value="1"/>
</dbReference>
<dbReference type="FunFam" id="1.20.120.1130:FF:000001">
    <property type="entry name" value="Vacuolar protein sorting-associated protein 28 homolog"/>
    <property type="match status" value="1"/>
</dbReference>
<dbReference type="SUPFAM" id="SSF140111">
    <property type="entry name" value="Endosomal sorting complex assembly domain"/>
    <property type="match status" value="1"/>
</dbReference>
<evidence type="ECO:0000256" key="4">
    <source>
        <dbReference type="ARBA" id="ARBA00022927"/>
    </source>
</evidence>